<comment type="caution">
    <text evidence="1">The sequence shown here is derived from an EMBL/GenBank/DDBJ whole genome shotgun (WGS) entry which is preliminary data.</text>
</comment>
<organism evidence="1 2">
    <name type="scientific">Candidatus Brocadia sinica JPN1</name>
    <dbReference type="NCBI Taxonomy" id="1197129"/>
    <lineage>
        <taxon>Bacteria</taxon>
        <taxon>Pseudomonadati</taxon>
        <taxon>Planctomycetota</taxon>
        <taxon>Candidatus Brocadiia</taxon>
        <taxon>Candidatus Brocadiales</taxon>
        <taxon>Candidatus Brocadiaceae</taxon>
        <taxon>Candidatus Brocadia</taxon>
    </lineage>
</organism>
<protein>
    <submittedName>
        <fullName evidence="1">Uncharacterized protein</fullName>
    </submittedName>
</protein>
<accession>A0ABQ0JSG1</accession>
<proteinExistence type="predicted"/>
<name>A0ABQ0JSG1_9BACT</name>
<evidence type="ECO:0000313" key="2">
    <source>
        <dbReference type="Proteomes" id="UP000032309"/>
    </source>
</evidence>
<keyword evidence="2" id="KW-1185">Reference proteome</keyword>
<gene>
    <name evidence="1" type="ORF">BROSI_A0162</name>
</gene>
<dbReference type="Proteomes" id="UP000032309">
    <property type="component" value="Unassembled WGS sequence"/>
</dbReference>
<sequence length="43" mass="5022">MNVESGMVYSTTGSVRVRLVLEPIFLEKVFLKNLFKISMRLFQ</sequence>
<reference evidence="2" key="1">
    <citation type="journal article" date="2015" name="Genome Announc.">
        <title>Draft Genome Sequence of an Anaerobic Ammonium-Oxidizing Bacterium, "Candidatus Brocadia sinica".</title>
        <authorList>
            <person name="Oshiki M."/>
            <person name="Shinyako-Hata K."/>
            <person name="Satoh H."/>
            <person name="Okabe S."/>
        </authorList>
    </citation>
    <scope>NUCLEOTIDE SEQUENCE [LARGE SCALE GENOMIC DNA]</scope>
    <source>
        <strain evidence="2">JPN1</strain>
    </source>
</reference>
<dbReference type="EMBL" id="BAFN01000001">
    <property type="protein sequence ID" value="GAN31661.1"/>
    <property type="molecule type" value="Genomic_DNA"/>
</dbReference>
<evidence type="ECO:0000313" key="1">
    <source>
        <dbReference type="EMBL" id="GAN31661.1"/>
    </source>
</evidence>